<dbReference type="Gene3D" id="2.60.40.10">
    <property type="entry name" value="Immunoglobulins"/>
    <property type="match status" value="1"/>
</dbReference>
<keyword evidence="7 10" id="KW-0808">Transferase</keyword>
<dbReference type="NCBIfam" id="TIGR01515">
    <property type="entry name" value="branching_enzym"/>
    <property type="match status" value="1"/>
</dbReference>
<dbReference type="Gene3D" id="2.60.40.1180">
    <property type="entry name" value="Golgi alpha-mannosidase II"/>
    <property type="match status" value="1"/>
</dbReference>
<dbReference type="SUPFAM" id="SSF51445">
    <property type="entry name" value="(Trans)glycosidases"/>
    <property type="match status" value="1"/>
</dbReference>
<dbReference type="Pfam" id="PF02806">
    <property type="entry name" value="Alpha-amylase_C"/>
    <property type="match status" value="1"/>
</dbReference>
<evidence type="ECO:0000256" key="3">
    <source>
        <dbReference type="ARBA" id="ARBA00004964"/>
    </source>
</evidence>
<feature type="domain" description="Glycosyl hydrolase family 13 catalytic" evidence="11">
    <location>
        <begin position="175"/>
        <end position="523"/>
    </location>
</feature>
<protein>
    <recommendedName>
        <fullName evidence="10">1,4-alpha-glucan branching enzyme GlgB</fullName>
        <ecNumber evidence="10">2.4.1.18</ecNumber>
    </recommendedName>
    <alternativeName>
        <fullName evidence="10">1,4-alpha-D-glucan:1,4-alpha-D-glucan 6-glucosyl-transferase</fullName>
    </alternativeName>
    <alternativeName>
        <fullName evidence="10">Alpha-(1-&gt;4)-glucan branching enzyme</fullName>
    </alternativeName>
    <alternativeName>
        <fullName evidence="10">Glycogen branching enzyme</fullName>
        <shortName evidence="10">BE</shortName>
    </alternativeName>
</protein>
<keyword evidence="13" id="KW-1185">Reference proteome</keyword>
<dbReference type="Gene3D" id="3.20.20.80">
    <property type="entry name" value="Glycosidases"/>
    <property type="match status" value="1"/>
</dbReference>
<comment type="catalytic activity">
    <reaction evidence="1 10">
        <text>Transfers a segment of a (1-&gt;4)-alpha-D-glucan chain to a primary hydroxy group in a similar glucan chain.</text>
        <dbReference type="EC" id="2.4.1.18"/>
    </reaction>
</comment>
<keyword evidence="9 10" id="KW-0119">Carbohydrate metabolism</keyword>
<comment type="similarity">
    <text evidence="4 10">Belongs to the glycosyl hydrolase 13 family. GlgB subfamily.</text>
</comment>
<dbReference type="InterPro" id="IPR004193">
    <property type="entry name" value="Glyco_hydro_13_N"/>
</dbReference>
<dbReference type="InterPro" id="IPR017853">
    <property type="entry name" value="GH"/>
</dbReference>
<dbReference type="EC" id="2.4.1.18" evidence="10"/>
<keyword evidence="6 10" id="KW-0328">Glycosyltransferase</keyword>
<dbReference type="RefSeq" id="WP_307488396.1">
    <property type="nucleotide sequence ID" value="NZ_JAUSUF010000026.1"/>
</dbReference>
<dbReference type="PANTHER" id="PTHR43651:SF3">
    <property type="entry name" value="1,4-ALPHA-GLUCAN-BRANCHING ENZYME"/>
    <property type="match status" value="1"/>
</dbReference>
<evidence type="ECO:0000256" key="6">
    <source>
        <dbReference type="ARBA" id="ARBA00022676"/>
    </source>
</evidence>
<evidence type="ECO:0000256" key="9">
    <source>
        <dbReference type="ARBA" id="ARBA00023277"/>
    </source>
</evidence>
<reference evidence="12 13" key="1">
    <citation type="submission" date="2023-07" db="EMBL/GenBank/DDBJ databases">
        <title>Genomic Encyclopedia of Type Strains, Phase IV (KMG-IV): sequencing the most valuable type-strain genomes for metagenomic binning, comparative biology and taxonomic classification.</title>
        <authorList>
            <person name="Goeker M."/>
        </authorList>
    </citation>
    <scope>NUCLEOTIDE SEQUENCE [LARGE SCALE GENOMIC DNA]</scope>
    <source>
        <strain evidence="12 13">DSM 20694</strain>
    </source>
</reference>
<evidence type="ECO:0000256" key="8">
    <source>
        <dbReference type="ARBA" id="ARBA00023056"/>
    </source>
</evidence>
<keyword evidence="8 10" id="KW-0320">Glycogen biosynthesis</keyword>
<dbReference type="HAMAP" id="MF_00685">
    <property type="entry name" value="GlgB"/>
    <property type="match status" value="1"/>
</dbReference>
<dbReference type="InterPro" id="IPR037439">
    <property type="entry name" value="Branching_enzy"/>
</dbReference>
<dbReference type="CDD" id="cd02855">
    <property type="entry name" value="E_set_GBE_prok_N"/>
    <property type="match status" value="1"/>
</dbReference>
<accession>A0ABT9UYA9</accession>
<dbReference type="PIRSF" id="PIRSF000463">
    <property type="entry name" value="GlgB"/>
    <property type="match status" value="1"/>
</dbReference>
<dbReference type="Proteomes" id="UP001228504">
    <property type="component" value="Unassembled WGS sequence"/>
</dbReference>
<gene>
    <name evidence="10" type="primary">glgB</name>
    <name evidence="12" type="ORF">J2S18_003293</name>
</gene>
<dbReference type="EMBL" id="JAUSUF010000026">
    <property type="protein sequence ID" value="MDQ0151303.1"/>
    <property type="molecule type" value="Genomic_DNA"/>
</dbReference>
<keyword evidence="5 10" id="KW-0321">Glycogen metabolism</keyword>
<sequence>MIKEVFNIKNLKIKFKNKEGIKTNKIDSVSYSLSLFHEGRNFQAYNILGSKFIRENGILGVRFTVWAPRAKNIYLVGDFNGFSIDENYKMSKITSNGVWSIFIKDIKSGTKYKYGIEDIYGNINYKADPYAVFSEVRPKSASIVYKEDNFNWSDDYWIDKRKNMNIYEIPINVYEIHLGSWRKQGEKFLTYKELKNILPDYLEDMGYNYVEFMPLAEYPLDESLGYQGVGFYSLTSRYGNLEEFKELVNELHRRNIGVILDWVPGHFCKDGHGLYRFDGTPTYEYEEGWKAENKLWGTSNFDLGKPEVKSFLISNALYWILEYHIDGLKINDVSNILYLNYGREDGEWLPNIYGGENNLEGIDFIKELNRAVFMEFPEVIIIAEESKNWNKVCGDENQGGLGFNFKWNMDWKDSILEYIKLNPIYRKYNHNKLTFPITYNYSENFILPISHDEVSYGKKSLVNKMWGDNWNKFSQVRLFYSYMMGYPGKKLMFMGSEFGQLSDWRVNKEIEWELIYKYPINEKLQLFFKELNNLYKDNKGLWELDFDPEGFKWIDIDNNNQSIISFLRRGRSKNDTLIFVSNFTPIVYYDYRIGVPYEGIYEEVLNTDNRKYGGSGQVMKELLISTRENYKEFENSIKIKVPPMGTVILKMRNKEEI</sequence>
<dbReference type="Pfam" id="PF02922">
    <property type="entry name" value="CBM_48"/>
    <property type="match status" value="1"/>
</dbReference>
<dbReference type="CDD" id="cd11322">
    <property type="entry name" value="AmyAc_Glg_BE"/>
    <property type="match status" value="1"/>
</dbReference>
<dbReference type="PANTHER" id="PTHR43651">
    <property type="entry name" value="1,4-ALPHA-GLUCAN-BRANCHING ENZYME"/>
    <property type="match status" value="1"/>
</dbReference>
<evidence type="ECO:0000259" key="11">
    <source>
        <dbReference type="SMART" id="SM00642"/>
    </source>
</evidence>
<dbReference type="SUPFAM" id="SSF51011">
    <property type="entry name" value="Glycosyl hydrolase domain"/>
    <property type="match status" value="1"/>
</dbReference>
<evidence type="ECO:0000313" key="12">
    <source>
        <dbReference type="EMBL" id="MDQ0151303.1"/>
    </source>
</evidence>
<name>A0ABT9UYA9_9FIRM</name>
<dbReference type="NCBIfam" id="NF003811">
    <property type="entry name" value="PRK05402.1"/>
    <property type="match status" value="1"/>
</dbReference>
<comment type="caution">
    <text evidence="12">The sequence shown here is derived from an EMBL/GenBank/DDBJ whole genome shotgun (WGS) entry which is preliminary data.</text>
</comment>
<dbReference type="InterPro" id="IPR013780">
    <property type="entry name" value="Glyco_hydro_b"/>
</dbReference>
<dbReference type="SMART" id="SM00642">
    <property type="entry name" value="Aamy"/>
    <property type="match status" value="1"/>
</dbReference>
<dbReference type="InterPro" id="IPR014756">
    <property type="entry name" value="Ig_E-set"/>
</dbReference>
<comment type="subunit">
    <text evidence="10">Monomer.</text>
</comment>
<comment type="caution">
    <text evidence="10">Lacks conserved residue(s) required for the propagation of feature annotation.</text>
</comment>
<dbReference type="InterPro" id="IPR044143">
    <property type="entry name" value="GlgB_N_E_set_prok"/>
</dbReference>
<evidence type="ECO:0000256" key="1">
    <source>
        <dbReference type="ARBA" id="ARBA00000826"/>
    </source>
</evidence>
<evidence type="ECO:0000256" key="4">
    <source>
        <dbReference type="ARBA" id="ARBA00009000"/>
    </source>
</evidence>
<dbReference type="NCBIfam" id="NF008967">
    <property type="entry name" value="PRK12313.1"/>
    <property type="match status" value="1"/>
</dbReference>
<feature type="active site" description="Proton donor" evidence="10">
    <location>
        <position position="384"/>
    </location>
</feature>
<dbReference type="GO" id="GO:0003844">
    <property type="term" value="F:1,4-alpha-glucan branching enzyme activity"/>
    <property type="evidence" value="ECO:0007669"/>
    <property type="project" value="UniProtKB-EC"/>
</dbReference>
<dbReference type="InterPro" id="IPR013783">
    <property type="entry name" value="Ig-like_fold"/>
</dbReference>
<dbReference type="InterPro" id="IPR006048">
    <property type="entry name" value="A-amylase/branching_C"/>
</dbReference>
<organism evidence="12 13">
    <name type="scientific">Eubacterium multiforme</name>
    <dbReference type="NCBI Taxonomy" id="83339"/>
    <lineage>
        <taxon>Bacteria</taxon>
        <taxon>Bacillati</taxon>
        <taxon>Bacillota</taxon>
        <taxon>Clostridia</taxon>
        <taxon>Eubacteriales</taxon>
        <taxon>Eubacteriaceae</taxon>
        <taxon>Eubacterium</taxon>
    </lineage>
</organism>
<comment type="function">
    <text evidence="2 10">Catalyzes the formation of the alpha-1,6-glucosidic linkages in glycogen by scission of a 1,4-alpha-linked oligosaccharide from growing alpha-1,4-glucan chains and the subsequent attachment of the oligosaccharide to the alpha-1,6 position.</text>
</comment>
<evidence type="ECO:0000313" key="13">
    <source>
        <dbReference type="Proteomes" id="UP001228504"/>
    </source>
</evidence>
<evidence type="ECO:0000256" key="5">
    <source>
        <dbReference type="ARBA" id="ARBA00022600"/>
    </source>
</evidence>
<evidence type="ECO:0000256" key="7">
    <source>
        <dbReference type="ARBA" id="ARBA00022679"/>
    </source>
</evidence>
<dbReference type="Pfam" id="PF00128">
    <property type="entry name" value="Alpha-amylase"/>
    <property type="match status" value="1"/>
</dbReference>
<dbReference type="SUPFAM" id="SSF81296">
    <property type="entry name" value="E set domains"/>
    <property type="match status" value="1"/>
</dbReference>
<dbReference type="InterPro" id="IPR006047">
    <property type="entry name" value="GH13_cat_dom"/>
</dbReference>
<comment type="pathway">
    <text evidence="3 10">Glycan biosynthesis; glycogen biosynthesis.</text>
</comment>
<evidence type="ECO:0000256" key="10">
    <source>
        <dbReference type="HAMAP-Rule" id="MF_00685"/>
    </source>
</evidence>
<evidence type="ECO:0000256" key="2">
    <source>
        <dbReference type="ARBA" id="ARBA00002953"/>
    </source>
</evidence>
<proteinExistence type="inferred from homology"/>
<dbReference type="InterPro" id="IPR006407">
    <property type="entry name" value="GlgB"/>
</dbReference>